<proteinExistence type="inferred from homology"/>
<dbReference type="PANTHER" id="PTHR26379">
    <property type="entry name" value="BTB/POZ AND MATH DOMAIN-CONTAINING PROTEIN 1"/>
    <property type="match status" value="1"/>
</dbReference>
<dbReference type="Pfam" id="PF24570">
    <property type="entry name" value="BACK_BPM_SPOP"/>
    <property type="match status" value="1"/>
</dbReference>
<evidence type="ECO:0000256" key="2">
    <source>
        <dbReference type="ARBA" id="ARBA00010846"/>
    </source>
</evidence>
<dbReference type="CDD" id="cd00121">
    <property type="entry name" value="MATH"/>
    <property type="match status" value="1"/>
</dbReference>
<dbReference type="PANTHER" id="PTHR26379:SF385">
    <property type="entry name" value="BTB DOMAIN-CONTAINING PROTEIN"/>
    <property type="match status" value="1"/>
</dbReference>
<evidence type="ECO:0000313" key="5">
    <source>
        <dbReference type="EnsemblPlants" id="TraesCS2B02G495900.1"/>
    </source>
</evidence>
<keyword evidence="6" id="KW-1185">Reference proteome</keyword>
<feature type="domain" description="BTB" evidence="4">
    <location>
        <begin position="168"/>
        <end position="229"/>
    </location>
</feature>
<dbReference type="Proteomes" id="UP000019116">
    <property type="component" value="Chromosome 2B"/>
</dbReference>
<sequence>MANRWNVVGKSVPEITSSTSTTDSSVTATLSFEVTAEYPDLEAMGIGEYARSGVFTFGGYDWGIEFYPHGWGDGKATAYLCFLSLAGHAHSKYTLSVLGDEGEEPLASFDGVFSPMGSCCPGKELKPLTELVDGGFMLQYVLTIFKNVSPPMELPGDLERMLRKQRGTDITFRVRGREFSAHSFLLAERSPVFEAQLFGPMAEKDMARIEVVDMEPTIFQMLLHYIYTDILPSCNDQGGRTTAGMQQLLVAADRYGLDRLKLMCEEELCGRIEEETIMSTYALANRHHCNRLKHACLLFLMQSPDVLGTVLENSGFNELCMTNYLPSPLKGDHVPGTNKRRSHPEEETDPVALHRSPFYDEG</sequence>
<dbReference type="Gramene" id="TraesCS2B02G495900.1">
    <property type="protein sequence ID" value="TraesCS2B02G495900.1"/>
    <property type="gene ID" value="TraesCS2B02G495900"/>
</dbReference>
<dbReference type="InterPro" id="IPR011333">
    <property type="entry name" value="SKP1/BTB/POZ_sf"/>
</dbReference>
<dbReference type="OrthoDB" id="6359816at2759"/>
<accession>A0A3B6CDD3</accession>
<dbReference type="Gene3D" id="2.60.210.10">
    <property type="entry name" value="Apoptosis, Tumor Necrosis Factor Receptor Associated Protein 2, Chain A"/>
    <property type="match status" value="1"/>
</dbReference>
<dbReference type="Pfam" id="PF00651">
    <property type="entry name" value="BTB"/>
    <property type="match status" value="1"/>
</dbReference>
<evidence type="ECO:0000259" key="4">
    <source>
        <dbReference type="PROSITE" id="PS50097"/>
    </source>
</evidence>
<feature type="region of interest" description="Disordered" evidence="3">
    <location>
        <begin position="331"/>
        <end position="362"/>
    </location>
</feature>
<dbReference type="STRING" id="4565.A0A3B6CDD3"/>
<reference evidence="5" key="1">
    <citation type="submission" date="2018-08" db="EMBL/GenBank/DDBJ databases">
        <authorList>
            <person name="Rossello M."/>
        </authorList>
    </citation>
    <scope>NUCLEOTIDE SEQUENCE [LARGE SCALE GENOMIC DNA]</scope>
    <source>
        <strain evidence="5">cv. Chinese Spring</strain>
    </source>
</reference>
<dbReference type="InterPro" id="IPR056423">
    <property type="entry name" value="BACK_BPM_SPOP"/>
</dbReference>
<dbReference type="InterPro" id="IPR002083">
    <property type="entry name" value="MATH/TRAF_dom"/>
</dbReference>
<evidence type="ECO:0000313" key="6">
    <source>
        <dbReference type="Proteomes" id="UP000019116"/>
    </source>
</evidence>
<organism evidence="5">
    <name type="scientific">Triticum aestivum</name>
    <name type="common">Wheat</name>
    <dbReference type="NCBI Taxonomy" id="4565"/>
    <lineage>
        <taxon>Eukaryota</taxon>
        <taxon>Viridiplantae</taxon>
        <taxon>Streptophyta</taxon>
        <taxon>Embryophyta</taxon>
        <taxon>Tracheophyta</taxon>
        <taxon>Spermatophyta</taxon>
        <taxon>Magnoliopsida</taxon>
        <taxon>Liliopsida</taxon>
        <taxon>Poales</taxon>
        <taxon>Poaceae</taxon>
        <taxon>BOP clade</taxon>
        <taxon>Pooideae</taxon>
        <taxon>Triticodae</taxon>
        <taxon>Triticeae</taxon>
        <taxon>Triticinae</taxon>
        <taxon>Triticum</taxon>
    </lineage>
</organism>
<dbReference type="PROSITE" id="PS50097">
    <property type="entry name" value="BTB"/>
    <property type="match status" value="1"/>
</dbReference>
<dbReference type="InterPro" id="IPR008974">
    <property type="entry name" value="TRAF-like"/>
</dbReference>
<dbReference type="SMART" id="SM00225">
    <property type="entry name" value="BTB"/>
    <property type="match status" value="1"/>
</dbReference>
<comment type="pathway">
    <text evidence="1">Protein modification; protein ubiquitination.</text>
</comment>
<dbReference type="InterPro" id="IPR045005">
    <property type="entry name" value="BPM1-6"/>
</dbReference>
<dbReference type="Gene3D" id="3.30.710.10">
    <property type="entry name" value="Potassium Channel Kv1.1, Chain A"/>
    <property type="match status" value="1"/>
</dbReference>
<dbReference type="Gramene" id="TraesCS2B03G1248100.1">
    <property type="protein sequence ID" value="TraesCS2B03G1248100.1.CDS"/>
    <property type="gene ID" value="TraesCS2B03G1248100"/>
</dbReference>
<dbReference type="AlphaFoldDB" id="A0A3B6CDD3"/>
<gene>
    <name evidence="5" type="primary">LOC123042176</name>
</gene>
<comment type="similarity">
    <text evidence="2">Belongs to the Tdpoz family.</text>
</comment>
<reference evidence="5" key="2">
    <citation type="submission" date="2018-10" db="UniProtKB">
        <authorList>
            <consortium name="EnsemblPlants"/>
        </authorList>
    </citation>
    <scope>IDENTIFICATION</scope>
</reference>
<protein>
    <recommendedName>
        <fullName evidence="4">BTB domain-containing protein</fullName>
    </recommendedName>
</protein>
<dbReference type="EnsemblPlants" id="TraesCS2B02G495900.1">
    <property type="protein sequence ID" value="TraesCS2B02G495900.1"/>
    <property type="gene ID" value="TraesCS2B02G495900"/>
</dbReference>
<dbReference type="SUPFAM" id="SSF49599">
    <property type="entry name" value="TRAF domain-like"/>
    <property type="match status" value="1"/>
</dbReference>
<evidence type="ECO:0000256" key="3">
    <source>
        <dbReference type="SAM" id="MobiDB-lite"/>
    </source>
</evidence>
<dbReference type="InterPro" id="IPR000210">
    <property type="entry name" value="BTB/POZ_dom"/>
</dbReference>
<name>A0A3B6CDD3_WHEAT</name>
<dbReference type="GO" id="GO:0016567">
    <property type="term" value="P:protein ubiquitination"/>
    <property type="evidence" value="ECO:0007669"/>
    <property type="project" value="InterPro"/>
</dbReference>
<dbReference type="SMR" id="A0A3B6CDD3"/>
<evidence type="ECO:0000256" key="1">
    <source>
        <dbReference type="ARBA" id="ARBA00004906"/>
    </source>
</evidence>
<dbReference type="SUPFAM" id="SSF54695">
    <property type="entry name" value="POZ domain"/>
    <property type="match status" value="1"/>
</dbReference>